<gene>
    <name evidence="4" type="ORF">Poly30_44760</name>
</gene>
<dbReference type="Pfam" id="PF04355">
    <property type="entry name" value="BamE"/>
    <property type="match status" value="1"/>
</dbReference>
<evidence type="ECO:0000313" key="4">
    <source>
        <dbReference type="EMBL" id="QDV08921.1"/>
    </source>
</evidence>
<evidence type="ECO:0000259" key="3">
    <source>
        <dbReference type="Pfam" id="PF04355"/>
    </source>
</evidence>
<proteinExistence type="predicted"/>
<dbReference type="GO" id="GO:0019867">
    <property type="term" value="C:outer membrane"/>
    <property type="evidence" value="ECO:0007669"/>
    <property type="project" value="InterPro"/>
</dbReference>
<name>A0A518EXX5_9BACT</name>
<dbReference type="InterPro" id="IPR037873">
    <property type="entry name" value="BamE-like"/>
</dbReference>
<accession>A0A518EXX5</accession>
<protein>
    <recommendedName>
        <fullName evidence="3">Outer membrane protein assembly factor BamE domain-containing protein</fullName>
    </recommendedName>
</protein>
<keyword evidence="1" id="KW-0732">Signal</keyword>
<dbReference type="AlphaFoldDB" id="A0A518EXX5"/>
<feature type="domain" description="Outer membrane protein assembly factor BamE" evidence="3">
    <location>
        <begin position="42"/>
        <end position="119"/>
    </location>
</feature>
<organism evidence="4 5">
    <name type="scientific">Saltatorellus ferox</name>
    <dbReference type="NCBI Taxonomy" id="2528018"/>
    <lineage>
        <taxon>Bacteria</taxon>
        <taxon>Pseudomonadati</taxon>
        <taxon>Planctomycetota</taxon>
        <taxon>Planctomycetia</taxon>
        <taxon>Planctomycetia incertae sedis</taxon>
        <taxon>Saltatorellus</taxon>
    </lineage>
</organism>
<keyword evidence="5" id="KW-1185">Reference proteome</keyword>
<dbReference type="PROSITE" id="PS51257">
    <property type="entry name" value="PROKAR_LIPOPROTEIN"/>
    <property type="match status" value="1"/>
</dbReference>
<dbReference type="RefSeq" id="WP_145202408.1">
    <property type="nucleotide sequence ID" value="NZ_CP036434.1"/>
</dbReference>
<sequence length="135" mass="14695">MQNTPIRPLRFRPSGVVAVLGLCALSSGCFVSRSLTNPSIPAETVAQIVPGQSDANDVARLLGAPNEVVQLGRKSAWRYEHTVEKQTGLFLILLGLRGADTQADRVWVFFDEDDNVSHIGSLLQASEAEYDLPVF</sequence>
<reference evidence="4 5" key="1">
    <citation type="submission" date="2019-02" db="EMBL/GenBank/DDBJ databases">
        <title>Deep-cultivation of Planctomycetes and their phenomic and genomic characterization uncovers novel biology.</title>
        <authorList>
            <person name="Wiegand S."/>
            <person name="Jogler M."/>
            <person name="Boedeker C."/>
            <person name="Pinto D."/>
            <person name="Vollmers J."/>
            <person name="Rivas-Marin E."/>
            <person name="Kohn T."/>
            <person name="Peeters S.H."/>
            <person name="Heuer A."/>
            <person name="Rast P."/>
            <person name="Oberbeckmann S."/>
            <person name="Bunk B."/>
            <person name="Jeske O."/>
            <person name="Meyerdierks A."/>
            <person name="Storesund J.E."/>
            <person name="Kallscheuer N."/>
            <person name="Luecker S."/>
            <person name="Lage O.M."/>
            <person name="Pohl T."/>
            <person name="Merkel B.J."/>
            <person name="Hornburger P."/>
            <person name="Mueller R.-W."/>
            <person name="Bruemmer F."/>
            <person name="Labrenz M."/>
            <person name="Spormann A.M."/>
            <person name="Op den Camp H."/>
            <person name="Overmann J."/>
            <person name="Amann R."/>
            <person name="Jetten M.S.M."/>
            <person name="Mascher T."/>
            <person name="Medema M.H."/>
            <person name="Devos D.P."/>
            <person name="Kaster A.-K."/>
            <person name="Ovreas L."/>
            <person name="Rohde M."/>
            <person name="Galperin M.Y."/>
            <person name="Jogler C."/>
        </authorList>
    </citation>
    <scope>NUCLEOTIDE SEQUENCE [LARGE SCALE GENOMIC DNA]</scope>
    <source>
        <strain evidence="4 5">Poly30</strain>
    </source>
</reference>
<dbReference type="Gene3D" id="3.30.1450.10">
    <property type="match status" value="1"/>
</dbReference>
<dbReference type="InterPro" id="IPR007450">
    <property type="entry name" value="BamE_dom"/>
</dbReference>
<evidence type="ECO:0000256" key="1">
    <source>
        <dbReference type="ARBA" id="ARBA00022729"/>
    </source>
</evidence>
<dbReference type="EMBL" id="CP036434">
    <property type="protein sequence ID" value="QDV08921.1"/>
    <property type="molecule type" value="Genomic_DNA"/>
</dbReference>
<dbReference type="OrthoDB" id="287413at2"/>
<dbReference type="Proteomes" id="UP000320390">
    <property type="component" value="Chromosome"/>
</dbReference>
<evidence type="ECO:0000256" key="2">
    <source>
        <dbReference type="ARBA" id="ARBA00023136"/>
    </source>
</evidence>
<keyword evidence="2" id="KW-0472">Membrane</keyword>
<evidence type="ECO:0000313" key="5">
    <source>
        <dbReference type="Proteomes" id="UP000320390"/>
    </source>
</evidence>